<evidence type="ECO:0000313" key="2">
    <source>
        <dbReference type="Proteomes" id="UP000324383"/>
    </source>
</evidence>
<dbReference type="AlphaFoldDB" id="A0A5D3EGH7"/>
<dbReference type="RefSeq" id="WP_148730273.1">
    <property type="nucleotide sequence ID" value="NZ_VKLW01000006.1"/>
</dbReference>
<evidence type="ECO:0000313" key="1">
    <source>
        <dbReference type="EMBL" id="TYK34646.1"/>
    </source>
</evidence>
<accession>A0A5D3EGH7</accession>
<comment type="caution">
    <text evidence="1">The sequence shown here is derived from an EMBL/GenBank/DDBJ whole genome shotgun (WGS) entry which is preliminary data.</text>
</comment>
<gene>
    <name evidence="1" type="ORF">FNJ60_03945</name>
</gene>
<keyword evidence="2" id="KW-1185">Reference proteome</keyword>
<sequence>MRTGGEKLFLAIDRPNLNPLPATDFEIVSYTDLKVSSNCCIYLGRDQHYYTVPYRHVSKTSMWPTHAHL</sequence>
<proteinExistence type="predicted"/>
<name>A0A5D3EGH7_9BACE</name>
<organism evidence="1 2">
    <name type="scientific">Bacteroides pyogenes</name>
    <dbReference type="NCBI Taxonomy" id="310300"/>
    <lineage>
        <taxon>Bacteria</taxon>
        <taxon>Pseudomonadati</taxon>
        <taxon>Bacteroidota</taxon>
        <taxon>Bacteroidia</taxon>
        <taxon>Bacteroidales</taxon>
        <taxon>Bacteroidaceae</taxon>
        <taxon>Bacteroides</taxon>
    </lineage>
</organism>
<dbReference type="EMBL" id="VKLW01000006">
    <property type="protein sequence ID" value="TYK34646.1"/>
    <property type="molecule type" value="Genomic_DNA"/>
</dbReference>
<dbReference type="Proteomes" id="UP000324383">
    <property type="component" value="Unassembled WGS sequence"/>
</dbReference>
<protein>
    <submittedName>
        <fullName evidence="1">Uncharacterized protein</fullName>
    </submittedName>
</protein>
<reference evidence="1 2" key="1">
    <citation type="submission" date="2019-07" db="EMBL/GenBank/DDBJ databases">
        <title>Draft Genome Sequences of Bacteroides pyogenes Strains Isolated from the Uterus Holstein Dairy Cows with Metritis.</title>
        <authorList>
            <person name="Cunha F."/>
            <person name="Galvao K.N."/>
            <person name="Jeon S.J."/>
            <person name="Jeong K.C."/>
        </authorList>
    </citation>
    <scope>NUCLEOTIDE SEQUENCE [LARGE SCALE GENOMIC DNA]</scope>
    <source>
        <strain evidence="1 2">KG-31</strain>
    </source>
</reference>